<dbReference type="SUPFAM" id="SSF54060">
    <property type="entry name" value="His-Me finger endonucleases"/>
    <property type="match status" value="1"/>
</dbReference>
<dbReference type="SMART" id="SM00892">
    <property type="entry name" value="Endonuclease_NS"/>
    <property type="match status" value="1"/>
</dbReference>
<dbReference type="InterPro" id="IPR044925">
    <property type="entry name" value="His-Me_finger_sf"/>
</dbReference>
<dbReference type="AlphaFoldDB" id="A0AA88N8T2"/>
<reference evidence="4" key="1">
    <citation type="submission" date="2023-07" db="EMBL/GenBank/DDBJ databases">
        <title>Chromosome-level Genome Assembly of Striped Snakehead (Channa striata).</title>
        <authorList>
            <person name="Liu H."/>
        </authorList>
    </citation>
    <scope>NUCLEOTIDE SEQUENCE</scope>
    <source>
        <strain evidence="4">Gz</strain>
        <tissue evidence="4">Muscle</tissue>
    </source>
</reference>
<evidence type="ECO:0000259" key="3">
    <source>
        <dbReference type="SMART" id="SM00892"/>
    </source>
</evidence>
<dbReference type="PANTHER" id="PTHR21472:SF21">
    <property type="entry name" value="ENDONUCLEASE DOMAIN-CONTAINING 1 PROTEIN-LIKE-RELATED"/>
    <property type="match status" value="1"/>
</dbReference>
<feature type="chain" id="PRO_5041735887" evidence="1">
    <location>
        <begin position="22"/>
        <end position="572"/>
    </location>
</feature>
<evidence type="ECO:0000313" key="4">
    <source>
        <dbReference type="EMBL" id="KAK2850862.1"/>
    </source>
</evidence>
<name>A0AA88N8T2_CHASR</name>
<dbReference type="GO" id="GO:0046872">
    <property type="term" value="F:metal ion binding"/>
    <property type="evidence" value="ECO:0007669"/>
    <property type="project" value="InterPro"/>
</dbReference>
<dbReference type="EMBL" id="JAUPFM010000005">
    <property type="protein sequence ID" value="KAK2850862.1"/>
    <property type="molecule type" value="Genomic_DNA"/>
</dbReference>
<feature type="signal peptide" evidence="1">
    <location>
        <begin position="1"/>
        <end position="21"/>
    </location>
</feature>
<comment type="caution">
    <text evidence="4">The sequence shown here is derived from an EMBL/GenBank/DDBJ whole genome shotgun (WGS) entry which is preliminary data.</text>
</comment>
<gene>
    <name evidence="4" type="ORF">Q5P01_007138</name>
</gene>
<organism evidence="4 5">
    <name type="scientific">Channa striata</name>
    <name type="common">Snakehead murrel</name>
    <name type="synonym">Ophicephalus striatus</name>
    <dbReference type="NCBI Taxonomy" id="64152"/>
    <lineage>
        <taxon>Eukaryota</taxon>
        <taxon>Metazoa</taxon>
        <taxon>Chordata</taxon>
        <taxon>Craniata</taxon>
        <taxon>Vertebrata</taxon>
        <taxon>Euteleostomi</taxon>
        <taxon>Actinopterygii</taxon>
        <taxon>Neopterygii</taxon>
        <taxon>Teleostei</taxon>
        <taxon>Neoteleostei</taxon>
        <taxon>Acanthomorphata</taxon>
        <taxon>Anabantaria</taxon>
        <taxon>Anabantiformes</taxon>
        <taxon>Channoidei</taxon>
        <taxon>Channidae</taxon>
        <taxon>Channa</taxon>
    </lineage>
</organism>
<dbReference type="InterPro" id="IPR039015">
    <property type="entry name" value="ENDOD1"/>
</dbReference>
<evidence type="ECO:0000259" key="2">
    <source>
        <dbReference type="SMART" id="SM00477"/>
    </source>
</evidence>
<dbReference type="Pfam" id="PF01223">
    <property type="entry name" value="Endonuclease_NS"/>
    <property type="match status" value="1"/>
</dbReference>
<dbReference type="PANTHER" id="PTHR21472">
    <property type="entry name" value="ENDONUCLEASE DOMAIN-CONTAINING 1 PROTEIN ENDOD1"/>
    <property type="match status" value="1"/>
</dbReference>
<protein>
    <submittedName>
        <fullName evidence="4">Uncharacterized protein</fullName>
    </submittedName>
</protein>
<dbReference type="Proteomes" id="UP001187415">
    <property type="component" value="Unassembled WGS sequence"/>
</dbReference>
<dbReference type="Gene3D" id="3.40.570.10">
    <property type="entry name" value="Extracellular Endonuclease, subunit A"/>
    <property type="match status" value="1"/>
</dbReference>
<dbReference type="InterPro" id="IPR001604">
    <property type="entry name" value="Endo_G_ENPP1-like_dom"/>
</dbReference>
<accession>A0AA88N8T2</accession>
<dbReference type="SMART" id="SM00477">
    <property type="entry name" value="NUC"/>
    <property type="match status" value="1"/>
</dbReference>
<feature type="domain" description="ENPP1-3/EXOG-like endonuclease/phosphodiesterase" evidence="2">
    <location>
        <begin position="57"/>
        <end position="290"/>
    </location>
</feature>
<keyword evidence="1" id="KW-0732">Signal</keyword>
<evidence type="ECO:0000256" key="1">
    <source>
        <dbReference type="SAM" id="SignalP"/>
    </source>
</evidence>
<dbReference type="InterPro" id="IPR020821">
    <property type="entry name" value="ENPP1-3/EXOG-like_nuc-like"/>
</dbReference>
<dbReference type="InterPro" id="IPR044929">
    <property type="entry name" value="DNA/RNA_non-sp_Endonuclease_sf"/>
</dbReference>
<feature type="domain" description="DNA/RNA non-specific endonuclease/pyrophosphatase/phosphodiesterase" evidence="3">
    <location>
        <begin position="56"/>
        <end position="285"/>
    </location>
</feature>
<dbReference type="GO" id="GO:0016787">
    <property type="term" value="F:hydrolase activity"/>
    <property type="evidence" value="ECO:0007669"/>
    <property type="project" value="InterPro"/>
</dbReference>
<evidence type="ECO:0000313" key="5">
    <source>
        <dbReference type="Proteomes" id="UP001187415"/>
    </source>
</evidence>
<dbReference type="GO" id="GO:0003676">
    <property type="term" value="F:nucleic acid binding"/>
    <property type="evidence" value="ECO:0007669"/>
    <property type="project" value="InterPro"/>
</dbReference>
<sequence>MILCASLTFALFSVFSIHTQAEVVTDFQSCPQFFYKGKEPRDFDQNAEKICQKMDGSYFFATLYSKYHRIPLYSAYTFAYGCINQEGRKSGNWFIEPQLSLNENAAFANMDNMKSDTARESQFTMVGQAINADYSNTGYDRGHLNPNSFQCNDGRKATFTLTNSAPMDACFNRVHWKEWEAALERILKAQNVLGTAYLVTGAVPGAVPASNNRIPRQGLFDDSNARDFDRVTIPTHVWTAVCYIHPLDQEENFSFGFIGRNRPHGSIHAKTVEQLTHLLSGLYRRNNLRIFEDNCVFQNQKRKSEKIVKKLRVDVQMPLSNRLTMSPDVMNTMRAALSHSDDEGTSYSSKRMKLTEAKIDLVYDSADTWLRGMENLKFVFGFACLLSAPFRGAVISNGHDELRLRRQTSQELVCRLAPENVDGCSTSCLYNEEAADYYCSTGWITKPCSPTYSDVTVSGEKCKSDHTCGKHDYDYYWCNTDHSWDYCSHPLPFGVTKSGKPCRAGRNCAKYGDSYFWCEPEDGKWEHCCRRADRFSAVNGGTCKTDSPCDYHGKNYLWCYTTDGNWDYCCTT</sequence>
<proteinExistence type="predicted"/>
<keyword evidence="5" id="KW-1185">Reference proteome</keyword>